<dbReference type="InterPro" id="IPR011990">
    <property type="entry name" value="TPR-like_helical_dom_sf"/>
</dbReference>
<comment type="caution">
    <text evidence="1">The sequence shown here is derived from an EMBL/GenBank/DDBJ whole genome shotgun (WGS) entry which is preliminary data.</text>
</comment>
<proteinExistence type="predicted"/>
<dbReference type="PROSITE" id="PS51257">
    <property type="entry name" value="PROKAR_LIPOPROTEIN"/>
    <property type="match status" value="1"/>
</dbReference>
<sequence length="618" mass="68852">MKEIYKIVLISVLALGVACDADDFAELNSNPSELAEPDVRFSITQAIQDMYGNDYTIWFYDNFDYIFPWSQLTTAVVGGGNTEAFVEMGPSEGQNIYPSLYANTRDVRARIEALPAERQEEMKAIKAMTFPIQIHPALTITDNTGSMVYTEGAMAPYTDPPLITPVLDSQETLFNTWLGELDKAMDSLVAPNQFDIGDQDVIYNGDYKKWAKFCNLLKLKIAARLIHKDRAKALSIAEEVVNSPVGYMNDLSDDFIYKRDVNYYGTGNGQQPGIGGKHIIDFMVSNADPRLRVLYDKNDFNGEVVQAFIDAGKDLPPYVEQYVILDGAGNFSGWSGPGEPWVRYAGVPLSPDATFASENNIYFNQGELYRVSAGDIEKAYTATSNYTERITRTGFNFTYPTKPGGRLIDITENFPPLEVILGSSAETNLYLAEFKLLGANIPGSAQDYFDQGVRLSVERLDRLARNSGLPYYEKDPVYEDEVMAEAASTRLKAGEIEALLAQPAYDLSTDGLEKVYIQQYINFAATPNDVWATVRRSGIPKTNSDYLPREMFTSSGSELTVPRRFVVGTPTEDDKNYQNTVKALEEQGFTSGTNDPSILNTERLWFDQENPGYGEGPQ</sequence>
<accession>A0ABY1KLK5</accession>
<dbReference type="Proteomes" id="UP000185728">
    <property type="component" value="Unassembled WGS sequence"/>
</dbReference>
<dbReference type="InterPro" id="IPR024302">
    <property type="entry name" value="SusD-like"/>
</dbReference>
<keyword evidence="1" id="KW-0449">Lipoprotein</keyword>
<dbReference type="Pfam" id="PF12771">
    <property type="entry name" value="SusD-like_2"/>
    <property type="match status" value="1"/>
</dbReference>
<name>A0ABY1KLK5_9FLAO</name>
<keyword evidence="2" id="KW-1185">Reference proteome</keyword>
<dbReference type="EMBL" id="FTOB01000002">
    <property type="protein sequence ID" value="SIS47770.1"/>
    <property type="molecule type" value="Genomic_DNA"/>
</dbReference>
<dbReference type="Pfam" id="PF12741">
    <property type="entry name" value="SusD-like"/>
    <property type="match status" value="1"/>
</dbReference>
<evidence type="ECO:0000313" key="1">
    <source>
        <dbReference type="EMBL" id="SIS47770.1"/>
    </source>
</evidence>
<dbReference type="RefSeq" id="WP_076453971.1">
    <property type="nucleotide sequence ID" value="NZ_FTOB01000002.1"/>
</dbReference>
<gene>
    <name evidence="1" type="ORF">SAMN05421766_102170</name>
</gene>
<evidence type="ECO:0000313" key="2">
    <source>
        <dbReference type="Proteomes" id="UP000185728"/>
    </source>
</evidence>
<reference evidence="1 2" key="1">
    <citation type="submission" date="2017-01" db="EMBL/GenBank/DDBJ databases">
        <authorList>
            <person name="Varghese N."/>
            <person name="Submissions S."/>
        </authorList>
    </citation>
    <scope>NUCLEOTIDE SEQUENCE [LARGE SCALE GENOMIC DNA]</scope>
    <source>
        <strain evidence="1 2">DSM 2061</strain>
    </source>
</reference>
<dbReference type="InterPro" id="IPR041662">
    <property type="entry name" value="SusD-like_2"/>
</dbReference>
<organism evidence="1 2">
    <name type="scientific">Zobellia uliginosa</name>
    <dbReference type="NCBI Taxonomy" id="143224"/>
    <lineage>
        <taxon>Bacteria</taxon>
        <taxon>Pseudomonadati</taxon>
        <taxon>Bacteroidota</taxon>
        <taxon>Flavobacteriia</taxon>
        <taxon>Flavobacteriales</taxon>
        <taxon>Flavobacteriaceae</taxon>
        <taxon>Zobellia</taxon>
    </lineage>
</organism>
<protein>
    <submittedName>
        <fullName evidence="1">Susd and RagB outer membrane lipoprotein</fullName>
    </submittedName>
</protein>
<dbReference type="Gene3D" id="1.25.40.390">
    <property type="match status" value="2"/>
</dbReference>
<dbReference type="SUPFAM" id="SSF48452">
    <property type="entry name" value="TPR-like"/>
    <property type="match status" value="1"/>
</dbReference>